<name>A0A9P0A4Q1_BEMTA</name>
<dbReference type="Pfam" id="PF10198">
    <property type="entry name" value="Ada3"/>
    <property type="match status" value="1"/>
</dbReference>
<proteinExistence type="inferred from homology"/>
<feature type="region of interest" description="Disordered" evidence="7">
    <location>
        <begin position="1"/>
        <end position="50"/>
    </location>
</feature>
<keyword evidence="3" id="KW-0805">Transcription regulation</keyword>
<evidence type="ECO:0008006" key="10">
    <source>
        <dbReference type="Google" id="ProtNLM"/>
    </source>
</evidence>
<evidence type="ECO:0000256" key="6">
    <source>
        <dbReference type="SAM" id="Coils"/>
    </source>
</evidence>
<feature type="region of interest" description="Disordered" evidence="7">
    <location>
        <begin position="317"/>
        <end position="348"/>
    </location>
</feature>
<dbReference type="EMBL" id="OU963871">
    <property type="protein sequence ID" value="CAH0383346.1"/>
    <property type="molecule type" value="Genomic_DNA"/>
</dbReference>
<sequence length="490" mass="55289">MHSRSKSSLKKGSQRSKDRPCSSPTRGRESRQAISEDSSDETECSLSFPVLKPVDKSKRLPCYSAVLNKSKDEGITMEDLDGLQLELETMLSSVAVRTRTLTSEIAALNVLEEQRDKKGQLALLKIKKKKTEEKSKLNKQREISNTADTQNSSPRSKLKSNASSGKNSPPSTSQHPSTKSGEPSKMPFIPRIDTPNKFWAFVGTYCADVTPEHIQYLESLLKMQENDEELMKIPPLGEHYSKKWKEEEMDSLKNNLSPSKTPKPSKAHMENDVKDMLKKVDPSIKDLVSTPIAQRLMASLIEENVSLPLQESFSMNKVKTEGGDNGEMADSKSPTAKRLKLSNSTDEKEIKSESENMCDCTLRKIPQYHSADCFDKSVCKMLETAGILEPGTADDEENDEILKEIKNVQQQLKNISAENEKRLRELIETAKKEMTRQEIQKSLDELNDEIIDVYKKINGMKQQGETPSKKDREKAWKLLTEREKIMSSLA</sequence>
<comment type="subcellular location">
    <subcellularLocation>
        <location evidence="1">Nucleus</location>
    </subcellularLocation>
</comment>
<keyword evidence="5" id="KW-0539">Nucleus</keyword>
<evidence type="ECO:0000256" key="3">
    <source>
        <dbReference type="ARBA" id="ARBA00023015"/>
    </source>
</evidence>
<keyword evidence="9" id="KW-1185">Reference proteome</keyword>
<feature type="coiled-coil region" evidence="6">
    <location>
        <begin position="398"/>
        <end position="463"/>
    </location>
</feature>
<dbReference type="GO" id="GO:0006357">
    <property type="term" value="P:regulation of transcription by RNA polymerase II"/>
    <property type="evidence" value="ECO:0007669"/>
    <property type="project" value="TreeGrafter"/>
</dbReference>
<comment type="similarity">
    <text evidence="2">Belongs to the NGG1 family.</text>
</comment>
<feature type="compositionally biased region" description="Polar residues" evidence="7">
    <location>
        <begin position="143"/>
        <end position="181"/>
    </location>
</feature>
<evidence type="ECO:0000256" key="7">
    <source>
        <dbReference type="SAM" id="MobiDB-lite"/>
    </source>
</evidence>
<keyword evidence="6" id="KW-0175">Coiled coil</keyword>
<evidence type="ECO:0000256" key="4">
    <source>
        <dbReference type="ARBA" id="ARBA00023163"/>
    </source>
</evidence>
<evidence type="ECO:0000313" key="8">
    <source>
        <dbReference type="EMBL" id="CAH0383346.1"/>
    </source>
</evidence>
<dbReference type="GO" id="GO:0000124">
    <property type="term" value="C:SAGA complex"/>
    <property type="evidence" value="ECO:0007669"/>
    <property type="project" value="TreeGrafter"/>
</dbReference>
<feature type="compositionally biased region" description="Basic residues" evidence="7">
    <location>
        <begin position="1"/>
        <end position="14"/>
    </location>
</feature>
<dbReference type="PANTHER" id="PTHR13556:SF2">
    <property type="entry name" value="TRANSCRIPTIONAL ADAPTER 3"/>
    <property type="match status" value="1"/>
</dbReference>
<feature type="compositionally biased region" description="Basic and acidic residues" evidence="7">
    <location>
        <begin position="15"/>
        <end position="31"/>
    </location>
</feature>
<protein>
    <recommendedName>
        <fullName evidence="10">Transcriptional adapter 3</fullName>
    </recommendedName>
</protein>
<dbReference type="KEGG" id="btab:109042348"/>
<dbReference type="GO" id="GO:0003713">
    <property type="term" value="F:transcription coactivator activity"/>
    <property type="evidence" value="ECO:0007669"/>
    <property type="project" value="TreeGrafter"/>
</dbReference>
<keyword evidence="4" id="KW-0804">Transcription</keyword>
<dbReference type="PANTHER" id="PTHR13556">
    <property type="entry name" value="TRANSCRIPTIONAL ADAPTER 3-RELATED"/>
    <property type="match status" value="1"/>
</dbReference>
<organism evidence="8 9">
    <name type="scientific">Bemisia tabaci</name>
    <name type="common">Sweetpotato whitefly</name>
    <name type="synonym">Aleurodes tabaci</name>
    <dbReference type="NCBI Taxonomy" id="7038"/>
    <lineage>
        <taxon>Eukaryota</taxon>
        <taxon>Metazoa</taxon>
        <taxon>Ecdysozoa</taxon>
        <taxon>Arthropoda</taxon>
        <taxon>Hexapoda</taxon>
        <taxon>Insecta</taxon>
        <taxon>Pterygota</taxon>
        <taxon>Neoptera</taxon>
        <taxon>Paraneoptera</taxon>
        <taxon>Hemiptera</taxon>
        <taxon>Sternorrhyncha</taxon>
        <taxon>Aleyrodoidea</taxon>
        <taxon>Aleyrodidae</taxon>
        <taxon>Aleyrodinae</taxon>
        <taxon>Bemisia</taxon>
    </lineage>
</organism>
<dbReference type="Proteomes" id="UP001152759">
    <property type="component" value="Chromosome 10"/>
</dbReference>
<feature type="region of interest" description="Disordered" evidence="7">
    <location>
        <begin position="130"/>
        <end position="189"/>
    </location>
</feature>
<evidence type="ECO:0000256" key="5">
    <source>
        <dbReference type="ARBA" id="ARBA00023242"/>
    </source>
</evidence>
<accession>A0A9P0A4Q1</accession>
<dbReference type="InterPro" id="IPR019340">
    <property type="entry name" value="Histone_AcTrfase_su3"/>
</dbReference>
<evidence type="ECO:0000313" key="9">
    <source>
        <dbReference type="Proteomes" id="UP001152759"/>
    </source>
</evidence>
<gene>
    <name evidence="8" type="ORF">BEMITA_LOCUS2805</name>
</gene>
<evidence type="ECO:0000256" key="1">
    <source>
        <dbReference type="ARBA" id="ARBA00004123"/>
    </source>
</evidence>
<feature type="compositionally biased region" description="Basic and acidic residues" evidence="7">
    <location>
        <begin position="130"/>
        <end position="142"/>
    </location>
</feature>
<dbReference type="GO" id="GO:0005634">
    <property type="term" value="C:nucleus"/>
    <property type="evidence" value="ECO:0007669"/>
    <property type="project" value="UniProtKB-SubCell"/>
</dbReference>
<reference evidence="8" key="1">
    <citation type="submission" date="2021-12" db="EMBL/GenBank/DDBJ databases">
        <authorList>
            <person name="King R."/>
        </authorList>
    </citation>
    <scope>NUCLEOTIDE SEQUENCE</scope>
</reference>
<evidence type="ECO:0000256" key="2">
    <source>
        <dbReference type="ARBA" id="ARBA00005330"/>
    </source>
</evidence>
<dbReference type="AlphaFoldDB" id="A0A9P0A4Q1"/>